<reference evidence="2" key="1">
    <citation type="journal article" date="2022" name="bioRxiv">
        <title>Sequencing and chromosome-scale assembly of the giantPleurodeles waltlgenome.</title>
        <authorList>
            <person name="Brown T."/>
            <person name="Elewa A."/>
            <person name="Iarovenko S."/>
            <person name="Subramanian E."/>
            <person name="Araus A.J."/>
            <person name="Petzold A."/>
            <person name="Susuki M."/>
            <person name="Suzuki K.-i.T."/>
            <person name="Hayashi T."/>
            <person name="Toyoda A."/>
            <person name="Oliveira C."/>
            <person name="Osipova E."/>
            <person name="Leigh N.D."/>
            <person name="Simon A."/>
            <person name="Yun M.H."/>
        </authorList>
    </citation>
    <scope>NUCLEOTIDE SEQUENCE</scope>
    <source>
        <strain evidence="2">20211129_DDA</strain>
        <tissue evidence="2">Liver</tissue>
    </source>
</reference>
<dbReference type="AlphaFoldDB" id="A0AAV7UCK2"/>
<feature type="region of interest" description="Disordered" evidence="1">
    <location>
        <begin position="1"/>
        <end position="24"/>
    </location>
</feature>
<evidence type="ECO:0000313" key="2">
    <source>
        <dbReference type="EMBL" id="KAJ1186670.1"/>
    </source>
</evidence>
<accession>A0AAV7UCK2</accession>
<sequence length="193" mass="22233">MCDYATASRHREERQSSCEEGTEETAQAVQHAPVGWALTCVRLHVRVHVQSWHLRDQEVAARDHDRLKYRQARGEGRATEEWGAAALEDRMATTDGSQKEKRSRTAERTSRRPRRRNTNLPATLQEKRGNHREKTKEEVKSQEKETNKKEPAPERLLYDTLISPKANKVHLKPTKPYLFESSLNPSGHTMLDA</sequence>
<feature type="compositionally biased region" description="Basic and acidic residues" evidence="1">
    <location>
        <begin position="125"/>
        <end position="157"/>
    </location>
</feature>
<evidence type="ECO:0000256" key="1">
    <source>
        <dbReference type="SAM" id="MobiDB-lite"/>
    </source>
</evidence>
<feature type="compositionally biased region" description="Basic and acidic residues" evidence="1">
    <location>
        <begin position="87"/>
        <end position="110"/>
    </location>
</feature>
<gene>
    <name evidence="2" type="ORF">NDU88_003451</name>
</gene>
<keyword evidence="3" id="KW-1185">Reference proteome</keyword>
<evidence type="ECO:0000313" key="3">
    <source>
        <dbReference type="Proteomes" id="UP001066276"/>
    </source>
</evidence>
<comment type="caution">
    <text evidence="2">The sequence shown here is derived from an EMBL/GenBank/DDBJ whole genome shotgun (WGS) entry which is preliminary data.</text>
</comment>
<feature type="region of interest" description="Disordered" evidence="1">
    <location>
        <begin position="72"/>
        <end position="161"/>
    </location>
</feature>
<protein>
    <submittedName>
        <fullName evidence="2">Uncharacterized protein</fullName>
    </submittedName>
</protein>
<dbReference type="EMBL" id="JANPWB010000005">
    <property type="protein sequence ID" value="KAJ1186670.1"/>
    <property type="molecule type" value="Genomic_DNA"/>
</dbReference>
<dbReference type="Proteomes" id="UP001066276">
    <property type="component" value="Chromosome 3_1"/>
</dbReference>
<name>A0AAV7UCK2_PLEWA</name>
<proteinExistence type="predicted"/>
<organism evidence="2 3">
    <name type="scientific">Pleurodeles waltl</name>
    <name type="common">Iberian ribbed newt</name>
    <dbReference type="NCBI Taxonomy" id="8319"/>
    <lineage>
        <taxon>Eukaryota</taxon>
        <taxon>Metazoa</taxon>
        <taxon>Chordata</taxon>
        <taxon>Craniata</taxon>
        <taxon>Vertebrata</taxon>
        <taxon>Euteleostomi</taxon>
        <taxon>Amphibia</taxon>
        <taxon>Batrachia</taxon>
        <taxon>Caudata</taxon>
        <taxon>Salamandroidea</taxon>
        <taxon>Salamandridae</taxon>
        <taxon>Pleurodelinae</taxon>
        <taxon>Pleurodeles</taxon>
    </lineage>
</organism>